<dbReference type="GO" id="GO:0005509">
    <property type="term" value="F:calcium ion binding"/>
    <property type="evidence" value="ECO:0007669"/>
    <property type="project" value="InterPro"/>
</dbReference>
<dbReference type="EMBL" id="HBIM01016577">
    <property type="protein sequence ID" value="CAE0415868.1"/>
    <property type="molecule type" value="Transcribed_RNA"/>
</dbReference>
<dbReference type="PROSITE" id="PS50222">
    <property type="entry name" value="EF_HAND_2"/>
    <property type="match status" value="1"/>
</dbReference>
<dbReference type="SUPFAM" id="SSF47473">
    <property type="entry name" value="EF-hand"/>
    <property type="match status" value="1"/>
</dbReference>
<accession>A0A7S3PAB7</accession>
<dbReference type="Gene3D" id="1.10.238.10">
    <property type="entry name" value="EF-hand"/>
    <property type="match status" value="1"/>
</dbReference>
<dbReference type="InterPro" id="IPR011992">
    <property type="entry name" value="EF-hand-dom_pair"/>
</dbReference>
<protein>
    <recommendedName>
        <fullName evidence="2">EF-hand domain-containing protein</fullName>
    </recommendedName>
</protein>
<feature type="domain" description="EF-hand" evidence="2">
    <location>
        <begin position="246"/>
        <end position="281"/>
    </location>
</feature>
<evidence type="ECO:0000256" key="1">
    <source>
        <dbReference type="SAM" id="MobiDB-lite"/>
    </source>
</evidence>
<proteinExistence type="predicted"/>
<dbReference type="InterPro" id="IPR002048">
    <property type="entry name" value="EF_hand_dom"/>
</dbReference>
<gene>
    <name evidence="3" type="ORF">ACOF00016_LOCUS12937</name>
</gene>
<evidence type="ECO:0000259" key="2">
    <source>
        <dbReference type="PROSITE" id="PS50222"/>
    </source>
</evidence>
<evidence type="ECO:0000313" key="3">
    <source>
        <dbReference type="EMBL" id="CAE0415868.1"/>
    </source>
</evidence>
<feature type="compositionally biased region" description="Basic residues" evidence="1">
    <location>
        <begin position="185"/>
        <end position="214"/>
    </location>
</feature>
<feature type="region of interest" description="Disordered" evidence="1">
    <location>
        <begin position="180"/>
        <end position="217"/>
    </location>
</feature>
<organism evidence="3">
    <name type="scientific">Amphora coffeiformis</name>
    <dbReference type="NCBI Taxonomy" id="265554"/>
    <lineage>
        <taxon>Eukaryota</taxon>
        <taxon>Sar</taxon>
        <taxon>Stramenopiles</taxon>
        <taxon>Ochrophyta</taxon>
        <taxon>Bacillariophyta</taxon>
        <taxon>Bacillariophyceae</taxon>
        <taxon>Bacillariophycidae</taxon>
        <taxon>Thalassiophysales</taxon>
        <taxon>Catenulaceae</taxon>
        <taxon>Amphora</taxon>
    </lineage>
</organism>
<reference evidence="3" key="1">
    <citation type="submission" date="2021-01" db="EMBL/GenBank/DDBJ databases">
        <authorList>
            <person name="Corre E."/>
            <person name="Pelletier E."/>
            <person name="Niang G."/>
            <person name="Scheremetjew M."/>
            <person name="Finn R."/>
            <person name="Kale V."/>
            <person name="Holt S."/>
            <person name="Cochrane G."/>
            <person name="Meng A."/>
            <person name="Brown T."/>
            <person name="Cohen L."/>
        </authorList>
    </citation>
    <scope>NUCLEOTIDE SEQUENCE</scope>
    <source>
        <strain evidence="3">CCMP127</strain>
    </source>
</reference>
<name>A0A7S3PAB7_9STRA</name>
<sequence>MGGTCSTLTSEIVLENSLSFSDFQTNPDSLTVCPPPSPTCVANTLELVCLLESGPPTDIVLCNGSIIFDDYQYYFDVTGVDSITCEEGPSVCLVLTDPTDHVCPVWGQTDELNISVEGITYLANQDASSAESELELTPEAYIQEYPTVNVTAYPLYQLLSNPGPDEPFSFAVEGELCADESTGKGKGKGSKLCKSKSKSKKSKRGGKGRNRGITRRNQVVEGRNRDVRGLSSCTNKHKDLVAMMKKDESAVLEVFHMMDANGDGVISVDEALAFGDGNTPCNPGLI</sequence>
<dbReference type="AlphaFoldDB" id="A0A7S3PAB7"/>